<evidence type="ECO:0000259" key="9">
    <source>
        <dbReference type="Pfam" id="PF00137"/>
    </source>
</evidence>
<dbReference type="PRINTS" id="PR00122">
    <property type="entry name" value="VACATPASE"/>
</dbReference>
<dbReference type="InterPro" id="IPR000245">
    <property type="entry name" value="ATPase_proteolipid_csu"/>
</dbReference>
<dbReference type="CDD" id="cd18120">
    <property type="entry name" value="ATP-synt_Vo_Ao_c"/>
    <property type="match status" value="1"/>
</dbReference>
<dbReference type="Pfam" id="PF00137">
    <property type="entry name" value="ATP-synt_C"/>
    <property type="match status" value="1"/>
</dbReference>
<evidence type="ECO:0000256" key="6">
    <source>
        <dbReference type="ARBA" id="ARBA00023065"/>
    </source>
</evidence>
<keyword evidence="11" id="KW-1185">Reference proteome</keyword>
<feature type="transmembrane region" description="Helical" evidence="8">
    <location>
        <begin position="51"/>
        <end position="78"/>
    </location>
</feature>
<comment type="subcellular location">
    <subcellularLocation>
        <location evidence="1">Membrane</location>
        <topology evidence="1">Multi-pass membrane protein</topology>
    </subcellularLocation>
</comment>
<sequence length="115" mass="11686">MSISANKLIWGLCATAGSFVLLSSLLLFFLPEAAAETAQEEVKTLPHWGYYMAAAAATGLSCIGAGIAVSQVGAAAVAAISEKPELLGRVLVIIGLAEGIAIYGLIISIIIIAAL</sequence>
<evidence type="ECO:0000256" key="1">
    <source>
        <dbReference type="ARBA" id="ARBA00004141"/>
    </source>
</evidence>
<dbReference type="GO" id="GO:0046961">
    <property type="term" value="F:proton-transporting ATPase activity, rotational mechanism"/>
    <property type="evidence" value="ECO:0007669"/>
    <property type="project" value="InterPro"/>
</dbReference>
<evidence type="ECO:0000256" key="4">
    <source>
        <dbReference type="ARBA" id="ARBA00022692"/>
    </source>
</evidence>
<dbReference type="InterPro" id="IPR002379">
    <property type="entry name" value="ATPase_proteolipid_c-like_dom"/>
</dbReference>
<dbReference type="GO" id="GO:0033179">
    <property type="term" value="C:proton-transporting V-type ATPase, V0 domain"/>
    <property type="evidence" value="ECO:0007669"/>
    <property type="project" value="InterPro"/>
</dbReference>
<evidence type="ECO:0000313" key="10">
    <source>
        <dbReference type="EMBL" id="RRD01835.1"/>
    </source>
</evidence>
<dbReference type="Proteomes" id="UP000267535">
    <property type="component" value="Unassembled WGS sequence"/>
</dbReference>
<evidence type="ECO:0000256" key="2">
    <source>
        <dbReference type="ARBA" id="ARBA00007296"/>
    </source>
</evidence>
<keyword evidence="7 8" id="KW-0472">Membrane</keyword>
<proteinExistence type="inferred from homology"/>
<name>A0A3P1SXW9_9GAMM</name>
<keyword evidence="3 8" id="KW-0813">Transport</keyword>
<dbReference type="EMBL" id="RQXV01000001">
    <property type="protein sequence ID" value="RRD01835.1"/>
    <property type="molecule type" value="Genomic_DNA"/>
</dbReference>
<evidence type="ECO:0000313" key="11">
    <source>
        <dbReference type="Proteomes" id="UP000267535"/>
    </source>
</evidence>
<keyword evidence="4 8" id="KW-0812">Transmembrane</keyword>
<comment type="caution">
    <text evidence="10">The sequence shown here is derived from an EMBL/GenBank/DDBJ whole genome shotgun (WGS) entry which is preliminary data.</text>
</comment>
<gene>
    <name evidence="10" type="ORF">EHS89_02795</name>
</gene>
<comment type="caution">
    <text evidence="8">Lacks conserved residue(s) required for the propagation of feature annotation.</text>
</comment>
<evidence type="ECO:0000256" key="7">
    <source>
        <dbReference type="ARBA" id="ARBA00023136"/>
    </source>
</evidence>
<dbReference type="AlphaFoldDB" id="A0A3P1SXW9"/>
<dbReference type="SUPFAM" id="SSF81333">
    <property type="entry name" value="F1F0 ATP synthase subunit C"/>
    <property type="match status" value="1"/>
</dbReference>
<dbReference type="InterPro" id="IPR035921">
    <property type="entry name" value="F/V-ATP_Csub_sf"/>
</dbReference>
<keyword evidence="6 8" id="KW-0406">Ion transport</keyword>
<comment type="similarity">
    <text evidence="2 8">Belongs to the V-ATPase proteolipid subunit family.</text>
</comment>
<protein>
    <submittedName>
        <fullName evidence="10">H+transporting two-sector ATPase C subunit</fullName>
    </submittedName>
</protein>
<keyword evidence="5 8" id="KW-1133">Transmembrane helix</keyword>
<organism evidence="10 11">
    <name type="scientific">Amphritea balenae</name>
    <dbReference type="NCBI Taxonomy" id="452629"/>
    <lineage>
        <taxon>Bacteria</taxon>
        <taxon>Pseudomonadati</taxon>
        <taxon>Pseudomonadota</taxon>
        <taxon>Gammaproteobacteria</taxon>
        <taxon>Oceanospirillales</taxon>
        <taxon>Oceanospirillaceae</taxon>
        <taxon>Amphritea</taxon>
    </lineage>
</organism>
<dbReference type="OrthoDB" id="5771683at2"/>
<accession>A0A3P1SXW9</accession>
<dbReference type="Gene3D" id="1.20.120.610">
    <property type="entry name" value="lithium bound rotor ring of v- atpase"/>
    <property type="match status" value="1"/>
</dbReference>
<evidence type="ECO:0000256" key="8">
    <source>
        <dbReference type="RuleBase" id="RU363060"/>
    </source>
</evidence>
<evidence type="ECO:0000256" key="5">
    <source>
        <dbReference type="ARBA" id="ARBA00022989"/>
    </source>
</evidence>
<reference evidence="10 11" key="1">
    <citation type="submission" date="2018-11" db="EMBL/GenBank/DDBJ databases">
        <title>The draft genome sequence of Amphritea balenae JAMM 1525T.</title>
        <authorList>
            <person name="Fang Z."/>
            <person name="Zhang Y."/>
            <person name="Han X."/>
        </authorList>
    </citation>
    <scope>NUCLEOTIDE SEQUENCE [LARGE SCALE GENOMIC DNA]</scope>
    <source>
        <strain evidence="10 11">JAMM 1525</strain>
    </source>
</reference>
<feature type="transmembrane region" description="Helical" evidence="8">
    <location>
        <begin position="90"/>
        <end position="114"/>
    </location>
</feature>
<evidence type="ECO:0000256" key="3">
    <source>
        <dbReference type="ARBA" id="ARBA00022448"/>
    </source>
</evidence>
<feature type="domain" description="V-ATPase proteolipid subunit C-like" evidence="9">
    <location>
        <begin position="52"/>
        <end position="111"/>
    </location>
</feature>